<dbReference type="eggNOG" id="ENOG5031V8Z">
    <property type="taxonomic scope" value="Bacteria"/>
</dbReference>
<gene>
    <name evidence="4" type="ORF">A11Q_445</name>
</gene>
<protein>
    <submittedName>
        <fullName evidence="4">Uncharacterized protein</fullName>
    </submittedName>
</protein>
<feature type="region of interest" description="Disordered" evidence="2">
    <location>
        <begin position="155"/>
        <end position="198"/>
    </location>
</feature>
<dbReference type="PATRIC" id="fig|1184267.3.peg.450"/>
<reference evidence="4 5" key="1">
    <citation type="journal article" date="2013" name="ISME J.">
        <title>By their genes ye shall know them: genomic signatures of predatory bacteria.</title>
        <authorList>
            <person name="Pasternak Z."/>
            <person name="Pietrokovski S."/>
            <person name="Rotem O."/>
            <person name="Gophna U."/>
            <person name="Lurie-Weinberger M.N."/>
            <person name="Jurkevitch E."/>
        </authorList>
    </citation>
    <scope>NUCLEOTIDE SEQUENCE [LARGE SCALE GENOMIC DNA]</scope>
    <source>
        <strain evidence="4 5">JSS</strain>
    </source>
</reference>
<sequence>MFFRRICLTVSPLLMLAVISQANEAPKAGAPDAQVEQYSGSQNQEWEKVQGRLSALKTKVDAQEALVKSLAADKVQLQGQALVSKVEELKKEYATLRDLTAEYNKLNEEYLTKYPERGLKEKRVYPRVEAKPLSAYENDTSLNGQVNRVHKKILQKYSRSKQQKDAATSDSKKTETESKNTQSEEPSSSVTDPIIYKK</sequence>
<feature type="coiled-coil region" evidence="1">
    <location>
        <begin position="72"/>
        <end position="109"/>
    </location>
</feature>
<keyword evidence="1" id="KW-0175">Coiled coil</keyword>
<dbReference type="AlphaFoldDB" id="M4V890"/>
<dbReference type="HOGENOM" id="CLU_1375860_0_0_7"/>
<evidence type="ECO:0000256" key="1">
    <source>
        <dbReference type="SAM" id="Coils"/>
    </source>
</evidence>
<evidence type="ECO:0000256" key="3">
    <source>
        <dbReference type="SAM" id="SignalP"/>
    </source>
</evidence>
<dbReference type="KEGG" id="bex:A11Q_445"/>
<name>M4V890_9BACT</name>
<organism evidence="4 5">
    <name type="scientific">Pseudobdellovibrio exovorus JSS</name>
    <dbReference type="NCBI Taxonomy" id="1184267"/>
    <lineage>
        <taxon>Bacteria</taxon>
        <taxon>Pseudomonadati</taxon>
        <taxon>Bdellovibrionota</taxon>
        <taxon>Bdellovibrionia</taxon>
        <taxon>Bdellovibrionales</taxon>
        <taxon>Pseudobdellovibrionaceae</taxon>
        <taxon>Pseudobdellovibrio</taxon>
    </lineage>
</organism>
<dbReference type="Proteomes" id="UP000012040">
    <property type="component" value="Chromosome"/>
</dbReference>
<evidence type="ECO:0000313" key="4">
    <source>
        <dbReference type="EMBL" id="AGH94665.1"/>
    </source>
</evidence>
<dbReference type="EMBL" id="CP003537">
    <property type="protein sequence ID" value="AGH94665.1"/>
    <property type="molecule type" value="Genomic_DNA"/>
</dbReference>
<evidence type="ECO:0000313" key="5">
    <source>
        <dbReference type="Proteomes" id="UP000012040"/>
    </source>
</evidence>
<feature type="chain" id="PRO_5004060458" evidence="3">
    <location>
        <begin position="23"/>
        <end position="198"/>
    </location>
</feature>
<proteinExistence type="predicted"/>
<keyword evidence="3" id="KW-0732">Signal</keyword>
<dbReference type="RefSeq" id="WP_015469155.1">
    <property type="nucleotide sequence ID" value="NC_020813.1"/>
</dbReference>
<feature type="signal peptide" evidence="3">
    <location>
        <begin position="1"/>
        <end position="22"/>
    </location>
</feature>
<feature type="compositionally biased region" description="Polar residues" evidence="2">
    <location>
        <begin position="179"/>
        <end position="191"/>
    </location>
</feature>
<keyword evidence="5" id="KW-1185">Reference proteome</keyword>
<dbReference type="STRING" id="1184267.A11Q_445"/>
<accession>M4V890</accession>
<evidence type="ECO:0000256" key="2">
    <source>
        <dbReference type="SAM" id="MobiDB-lite"/>
    </source>
</evidence>